<protein>
    <submittedName>
        <fullName evidence="1">Uncharacterized protein</fullName>
    </submittedName>
</protein>
<reference evidence="1" key="1">
    <citation type="submission" date="2021-09" db="EMBL/GenBank/DDBJ databases">
        <authorList>
            <consortium name="Pathogen Informatics"/>
        </authorList>
    </citation>
    <scope>NUCLEOTIDE SEQUENCE</scope>
</reference>
<gene>
    <name evidence="1" type="ORF">CJOHNSTONI_LOCUS4768</name>
</gene>
<organism evidence="1 2">
    <name type="scientific">Cercopithifilaria johnstoni</name>
    <dbReference type="NCBI Taxonomy" id="2874296"/>
    <lineage>
        <taxon>Eukaryota</taxon>
        <taxon>Metazoa</taxon>
        <taxon>Ecdysozoa</taxon>
        <taxon>Nematoda</taxon>
        <taxon>Chromadorea</taxon>
        <taxon>Rhabditida</taxon>
        <taxon>Spirurina</taxon>
        <taxon>Spiruromorpha</taxon>
        <taxon>Filarioidea</taxon>
        <taxon>Onchocercidae</taxon>
        <taxon>Cercopithifilaria</taxon>
    </lineage>
</organism>
<name>A0A8J2M3G4_9BILA</name>
<dbReference type="Proteomes" id="UP000746747">
    <property type="component" value="Unassembled WGS sequence"/>
</dbReference>
<evidence type="ECO:0000313" key="1">
    <source>
        <dbReference type="EMBL" id="CAG9534648.1"/>
    </source>
</evidence>
<dbReference type="AlphaFoldDB" id="A0A8J2M3G4"/>
<dbReference type="EMBL" id="CAKAEH010001321">
    <property type="protein sequence ID" value="CAG9534648.1"/>
    <property type="molecule type" value="Genomic_DNA"/>
</dbReference>
<sequence>MGTMQDCLLYLALDLNSHDYNLLNKWVTNRMGNFQFPKINFTDLKGEYGQCTGSSSSSNTNTNTIAIATATATPTASANAAAAAVAVAVVTTATAVAVKVAAILRTALAYKMPATSTATTCDL</sequence>
<proteinExistence type="predicted"/>
<comment type="caution">
    <text evidence="1">The sequence shown here is derived from an EMBL/GenBank/DDBJ whole genome shotgun (WGS) entry which is preliminary data.</text>
</comment>
<accession>A0A8J2M3G4</accession>
<evidence type="ECO:0000313" key="2">
    <source>
        <dbReference type="Proteomes" id="UP000746747"/>
    </source>
</evidence>
<keyword evidence="2" id="KW-1185">Reference proteome</keyword>